<feature type="compositionally biased region" description="Low complexity" evidence="1">
    <location>
        <begin position="653"/>
        <end position="669"/>
    </location>
</feature>
<feature type="compositionally biased region" description="Basic and acidic residues" evidence="1">
    <location>
        <begin position="943"/>
        <end position="952"/>
    </location>
</feature>
<organism evidence="2 3">
    <name type="scientific">Actinia tenebrosa</name>
    <name type="common">Australian red waratah sea anemone</name>
    <dbReference type="NCBI Taxonomy" id="6105"/>
    <lineage>
        <taxon>Eukaryota</taxon>
        <taxon>Metazoa</taxon>
        <taxon>Cnidaria</taxon>
        <taxon>Anthozoa</taxon>
        <taxon>Hexacorallia</taxon>
        <taxon>Actiniaria</taxon>
        <taxon>Actiniidae</taxon>
        <taxon>Actinia</taxon>
    </lineage>
</organism>
<dbReference type="OrthoDB" id="10033658at2759"/>
<dbReference type="RefSeq" id="XP_031558399.1">
    <property type="nucleotide sequence ID" value="XM_031702539.1"/>
</dbReference>
<feature type="region of interest" description="Disordered" evidence="1">
    <location>
        <begin position="366"/>
        <end position="394"/>
    </location>
</feature>
<sequence length="1184" mass="131952">MRSPRAAQVCCDSSLCQHPDCWRLNLQRVREAVWRRNGIESEESSTTRSMNVDQVYLTKEQRLESTDGGLPTLKVVDMFSDLDERINSAPNRQLKQPNLHRRSTLLPSLSPDQSQPTVSPQMPHPSPIISPSARTEYQRKMLWKKQFTNPSRAETSISRESGNTVKVATIGVHEVYEPEELCQEWEEVYVTSAYLVWCPSNKKKRKKRKGSSGSSRSSITKPNSNKVIPKDVTEDFVPAAMETIKEIPPKSTKTPTGGQPYSPHKSPANQTNLKHYGMDDLSDLPRPILSGMLKRITQRSNEVTPEQDPRKEPKMASSPTSEPITKTKKLLDGVDLSADFDSVVAKEERASKVRLAVDINSRFTTPAEDEALEKQKEMEKSEKEKQEAEAHPTNVLDLVKKGDYKPAQCKSSRELLRLNSIGVPVEDLPSPKSHHCMSSIPRRLSLGASLEPVNIVPIEGCPTNTPPNEPQATQVAKFDEIKSKKSQKINEFFVDIPHGRASSALERSPYYGEVDRLYVHQSFRNSPSPVRAPAPTPSSPDKYSEFFRQHSRVSQAHRSTSLQEDDMLASMQRWNTLSYVGDTEEPARLEGLAEAPISILRGSPAGRRFVEADKDQDVSEERIFLTEGFEATQDRHNTPDTGFLVDDKRVLKGPPSDTRGRSPSPGSRTRIPKDIIEEFRGNLYGKQLPKEESKAKQKALGSKSREIVLGPKITVSGWRPPRSRTPIPFAETPARFAPRPLKQPPQESVPKSLHIVPIPTQNFQRPRSTPPRITTPKSNYIAQVLSESSLHNTGTSIEVHGPSTNLSDTGSVPPPPSPEALILPNDLNMAVSTLEPLCEEDERSSRTTSIAEFVEKGTGNPRLSPLGGGSEISEESIDLPKELCEDPEDVKEEDDKEVPENQEENDGGSDHNNTKSQVDQDNATDVKQPEQPEEQVQEDEGLNNEKTEDKVQQNDNEVSSTPVPDTIDKNELQATELTQGTDDPLEVTQTFESEEPRPLVSPQAISPRHGSPETAPQPPASPDITSDQDFTEGVDMDLDLTAQLQAAMEGLDDFDLDDDDGDDNVNTRDEDDNINIIENRQDEGDKNSDPIDEENEKNKVHNGDKNHDTNDTDDGKTDSNNDENTDHTIDKENDVNKVDSDDKMIQDVNNDNSDNDESDVAQSNLDKVDQEENYFDRTSPLLEA</sequence>
<reference evidence="3" key="1">
    <citation type="submission" date="2025-08" db="UniProtKB">
        <authorList>
            <consortium name="RefSeq"/>
        </authorList>
    </citation>
    <scope>IDENTIFICATION</scope>
    <source>
        <tissue evidence="3">Tentacle</tissue>
    </source>
</reference>
<proteinExistence type="predicted"/>
<feature type="region of interest" description="Disordered" evidence="1">
    <location>
        <begin position="633"/>
        <end position="673"/>
    </location>
</feature>
<evidence type="ECO:0000313" key="2">
    <source>
        <dbReference type="Proteomes" id="UP000515163"/>
    </source>
</evidence>
<feature type="region of interest" description="Disordered" evidence="1">
    <location>
        <begin position="296"/>
        <end position="328"/>
    </location>
</feature>
<evidence type="ECO:0000313" key="3">
    <source>
        <dbReference type="RefSeq" id="XP_031558399.1"/>
    </source>
</evidence>
<feature type="compositionally biased region" description="Acidic residues" evidence="1">
    <location>
        <begin position="1029"/>
        <end position="1038"/>
    </location>
</feature>
<feature type="compositionally biased region" description="Acidic residues" evidence="1">
    <location>
        <begin position="931"/>
        <end position="942"/>
    </location>
</feature>
<accession>A0A6P8HPV5</accession>
<protein>
    <submittedName>
        <fullName evidence="3">Uncharacterized protein LOC116294859 isoform X1</fullName>
    </submittedName>
</protein>
<feature type="region of interest" description="Disordered" evidence="1">
    <location>
        <begin position="202"/>
        <end position="272"/>
    </location>
</feature>
<feature type="compositionally biased region" description="Acidic residues" evidence="1">
    <location>
        <begin position="885"/>
        <end position="907"/>
    </location>
</feature>
<evidence type="ECO:0000256" key="1">
    <source>
        <dbReference type="SAM" id="MobiDB-lite"/>
    </source>
</evidence>
<dbReference type="KEGG" id="aten:116294859"/>
<keyword evidence="2" id="KW-1185">Reference proteome</keyword>
<dbReference type="GeneID" id="116294859"/>
<feature type="compositionally biased region" description="Basic and acidic residues" evidence="1">
    <location>
        <begin position="372"/>
        <end position="390"/>
    </location>
</feature>
<dbReference type="InParanoid" id="A0A6P8HPV5"/>
<feature type="compositionally biased region" description="Polar residues" evidence="1">
    <location>
        <begin position="914"/>
        <end position="923"/>
    </location>
</feature>
<feature type="region of interest" description="Disordered" evidence="1">
    <location>
        <begin position="837"/>
        <end position="1184"/>
    </location>
</feature>
<dbReference type="Proteomes" id="UP000515163">
    <property type="component" value="Unplaced"/>
</dbReference>
<dbReference type="AlphaFoldDB" id="A0A6P8HPV5"/>
<feature type="compositionally biased region" description="Polar residues" evidence="1">
    <location>
        <begin position="105"/>
        <end position="120"/>
    </location>
</feature>
<gene>
    <name evidence="3" type="primary">LOC116294859</name>
</gene>
<feature type="region of interest" description="Disordered" evidence="1">
    <location>
        <begin position="88"/>
        <end position="133"/>
    </location>
</feature>
<feature type="compositionally biased region" description="Polar residues" evidence="1">
    <location>
        <begin position="972"/>
        <end position="991"/>
    </location>
</feature>
<feature type="compositionally biased region" description="Basic and acidic residues" evidence="1">
    <location>
        <begin position="1096"/>
        <end position="1145"/>
    </location>
</feature>
<feature type="region of interest" description="Disordered" evidence="1">
    <location>
        <begin position="793"/>
        <end position="819"/>
    </location>
</feature>
<feature type="compositionally biased region" description="Polar residues" evidence="1">
    <location>
        <begin position="953"/>
        <end position="963"/>
    </location>
</feature>
<feature type="compositionally biased region" description="Acidic residues" evidence="1">
    <location>
        <begin position="1050"/>
        <end position="1073"/>
    </location>
</feature>
<name>A0A6P8HPV5_ACTTE</name>
<feature type="region of interest" description="Disordered" evidence="1">
    <location>
        <begin position="524"/>
        <end position="543"/>
    </location>
</feature>
<feature type="compositionally biased region" description="Basic and acidic residues" evidence="1">
    <location>
        <begin position="1079"/>
        <end position="1089"/>
    </location>
</feature>
<feature type="compositionally biased region" description="Polar residues" evidence="1">
    <location>
        <begin position="793"/>
        <end position="810"/>
    </location>
</feature>